<dbReference type="Pfam" id="PF13711">
    <property type="entry name" value="DUF4160"/>
    <property type="match status" value="1"/>
</dbReference>
<dbReference type="InterPro" id="IPR025427">
    <property type="entry name" value="DUF4160"/>
</dbReference>
<accession>X1P4I9</accession>
<evidence type="ECO:0000313" key="1">
    <source>
        <dbReference type="EMBL" id="GAI51227.1"/>
    </source>
</evidence>
<dbReference type="AlphaFoldDB" id="X1P4I9"/>
<gene>
    <name evidence="1" type="ORF">S06H3_57973</name>
</gene>
<sequence>MPTVLRIKGYRFFFFSNEGNEPIHIHVEKAESYAKFWLDPIRIALDFGFNSKQLREIISIIEENQVLIKEKWDEYFAR</sequence>
<protein>
    <recommendedName>
        <fullName evidence="2">DUF4160 domain-containing protein</fullName>
    </recommendedName>
</protein>
<name>X1P4I9_9ZZZZ</name>
<evidence type="ECO:0008006" key="2">
    <source>
        <dbReference type="Google" id="ProtNLM"/>
    </source>
</evidence>
<comment type="caution">
    <text evidence="1">The sequence shown here is derived from an EMBL/GenBank/DDBJ whole genome shotgun (WGS) entry which is preliminary data.</text>
</comment>
<proteinExistence type="predicted"/>
<organism evidence="1">
    <name type="scientific">marine sediment metagenome</name>
    <dbReference type="NCBI Taxonomy" id="412755"/>
    <lineage>
        <taxon>unclassified sequences</taxon>
        <taxon>metagenomes</taxon>
        <taxon>ecological metagenomes</taxon>
    </lineage>
</organism>
<dbReference type="EMBL" id="BARV01037479">
    <property type="protein sequence ID" value="GAI51227.1"/>
    <property type="molecule type" value="Genomic_DNA"/>
</dbReference>
<reference evidence="1" key="1">
    <citation type="journal article" date="2014" name="Front. Microbiol.">
        <title>High frequency of phylogenetically diverse reductive dehalogenase-homologous genes in deep subseafloor sedimentary metagenomes.</title>
        <authorList>
            <person name="Kawai M."/>
            <person name="Futagami T."/>
            <person name="Toyoda A."/>
            <person name="Takaki Y."/>
            <person name="Nishi S."/>
            <person name="Hori S."/>
            <person name="Arai W."/>
            <person name="Tsubouchi T."/>
            <person name="Morono Y."/>
            <person name="Uchiyama I."/>
            <person name="Ito T."/>
            <person name="Fujiyama A."/>
            <person name="Inagaki F."/>
            <person name="Takami H."/>
        </authorList>
    </citation>
    <scope>NUCLEOTIDE SEQUENCE</scope>
    <source>
        <strain evidence="1">Expedition CK06-06</strain>
    </source>
</reference>